<dbReference type="RefSeq" id="WP_019440341.1">
    <property type="nucleotide sequence ID" value="NZ_ALOE01000007.1"/>
</dbReference>
<dbReference type="EMBL" id="CP044399">
    <property type="protein sequence ID" value="QFI40157.1"/>
    <property type="molecule type" value="Genomic_DNA"/>
</dbReference>
<accession>A0A5J6WQ91</accession>
<dbReference type="GO" id="GO:0016758">
    <property type="term" value="F:hexosyltransferase activity"/>
    <property type="evidence" value="ECO:0007669"/>
    <property type="project" value="TreeGrafter"/>
</dbReference>
<dbReference type="Proteomes" id="UP000327424">
    <property type="component" value="Chromosome"/>
</dbReference>
<dbReference type="Pfam" id="PF13439">
    <property type="entry name" value="Glyco_transf_4"/>
    <property type="match status" value="1"/>
</dbReference>
<dbReference type="PANTHER" id="PTHR45947:SF3">
    <property type="entry name" value="SULFOQUINOVOSYL TRANSFERASE SQD2"/>
    <property type="match status" value="1"/>
</dbReference>
<dbReference type="AlphaFoldDB" id="A0A5J6WQ91"/>
<evidence type="ECO:0000313" key="4">
    <source>
        <dbReference type="Proteomes" id="UP000327424"/>
    </source>
</evidence>
<dbReference type="InterPro" id="IPR001296">
    <property type="entry name" value="Glyco_trans_1"/>
</dbReference>
<feature type="domain" description="Glycosyltransferase subfamily 4-like N-terminal" evidence="2">
    <location>
        <begin position="25"/>
        <end position="165"/>
    </location>
</feature>
<feature type="domain" description="Glycosyl transferase family 1" evidence="1">
    <location>
        <begin position="177"/>
        <end position="335"/>
    </location>
</feature>
<evidence type="ECO:0000259" key="2">
    <source>
        <dbReference type="Pfam" id="PF13439"/>
    </source>
</evidence>
<sequence>MRILAFPGCANAYNSVRPEVETFIGLASKGHDVTVMIPEDSNALSYYQEAGIKVIFGYPKRKICFETIKVLRAELKAHDYDVVYATNSKTIPNAAFACIGLPVKLVAYRGTTGGLYRHDPSAYLTILHPRVDGVICVSEAVRQDILQQVWKGKDQVVTIHKGHNLAWYDHKAADLSEFGIKDTDFTAVCACNVRPSKGIEVMLDAASKLTELDNFHLVLVGKGLDQEPYNSLIAKHPMKDRIHVTGYRKDAPEIITACDVLVQPSISGEGLPRTVMEAMSCGTPTIVTTTGGGKEVVLDGISGFVVPVKDADKIAEKVRFFHSDPQAIVDFGVAGKTRLVNEFSTQNTVDKFEAYFQQL</sequence>
<evidence type="ECO:0000313" key="3">
    <source>
        <dbReference type="EMBL" id="QFI40157.1"/>
    </source>
</evidence>
<reference evidence="3 4" key="1">
    <citation type="submission" date="2019-09" db="EMBL/GenBank/DDBJ databases">
        <title>Hybrid Assembly of the complete Genome of the Deep-Sea Bacterium Moritella marina from long Nanopore and Illumina reads.</title>
        <authorList>
            <person name="Magin S."/>
            <person name="Georgoulis A."/>
            <person name="Papadimitriou K."/>
            <person name="Iliakis G."/>
            <person name="Vorgias C.E."/>
        </authorList>
    </citation>
    <scope>NUCLEOTIDE SEQUENCE [LARGE SCALE GENOMIC DNA]</scope>
    <source>
        <strain evidence="3 4">MP-1</strain>
    </source>
</reference>
<dbReference type="SUPFAM" id="SSF53756">
    <property type="entry name" value="UDP-Glycosyltransferase/glycogen phosphorylase"/>
    <property type="match status" value="1"/>
</dbReference>
<gene>
    <name evidence="3" type="ORF">FR932_21300</name>
</gene>
<dbReference type="OrthoDB" id="9775208at2"/>
<keyword evidence="3" id="KW-0808">Transferase</keyword>
<dbReference type="KEGG" id="mmaa:FR932_21300"/>
<dbReference type="InterPro" id="IPR050194">
    <property type="entry name" value="Glycosyltransferase_grp1"/>
</dbReference>
<protein>
    <submittedName>
        <fullName evidence="3">Glycosyltransferase family 4 protein</fullName>
    </submittedName>
</protein>
<dbReference type="PANTHER" id="PTHR45947">
    <property type="entry name" value="SULFOQUINOVOSYL TRANSFERASE SQD2"/>
    <property type="match status" value="1"/>
</dbReference>
<proteinExistence type="predicted"/>
<name>A0A5J6WQ91_MORMI</name>
<evidence type="ECO:0000259" key="1">
    <source>
        <dbReference type="Pfam" id="PF00534"/>
    </source>
</evidence>
<dbReference type="CDD" id="cd03801">
    <property type="entry name" value="GT4_PimA-like"/>
    <property type="match status" value="1"/>
</dbReference>
<dbReference type="Pfam" id="PF00534">
    <property type="entry name" value="Glycos_transf_1"/>
    <property type="match status" value="1"/>
</dbReference>
<keyword evidence="4" id="KW-1185">Reference proteome</keyword>
<organism evidence="3 4">
    <name type="scientific">Moritella marina ATCC 15381</name>
    <dbReference type="NCBI Taxonomy" id="1202962"/>
    <lineage>
        <taxon>Bacteria</taxon>
        <taxon>Pseudomonadati</taxon>
        <taxon>Pseudomonadota</taxon>
        <taxon>Gammaproteobacteria</taxon>
        <taxon>Alteromonadales</taxon>
        <taxon>Moritellaceae</taxon>
        <taxon>Moritella</taxon>
    </lineage>
</organism>
<dbReference type="InterPro" id="IPR028098">
    <property type="entry name" value="Glyco_trans_4-like_N"/>
</dbReference>
<dbReference type="Gene3D" id="3.40.50.2000">
    <property type="entry name" value="Glycogen Phosphorylase B"/>
    <property type="match status" value="2"/>
</dbReference>